<gene>
    <name evidence="1" type="ORF">B4N89_45910</name>
</gene>
<name>A0A1T3NJ26_9ACTN</name>
<keyword evidence="2" id="KW-1185">Reference proteome</keyword>
<dbReference type="SUPFAM" id="SSF56112">
    <property type="entry name" value="Protein kinase-like (PK-like)"/>
    <property type="match status" value="1"/>
</dbReference>
<dbReference type="OrthoDB" id="2570531at2"/>
<reference evidence="1 2" key="1">
    <citation type="submission" date="2017-03" db="EMBL/GenBank/DDBJ databases">
        <title>Draft genome sequence of Streptomyces scabrisporus NF3, endophyte isolated from Amphipterygium adstringens.</title>
        <authorList>
            <person name="Vazquez M."/>
            <person name="Ceapa C.D."/>
            <person name="Rodriguez Luna D."/>
            <person name="Sanchez Esquivel S."/>
        </authorList>
    </citation>
    <scope>NUCLEOTIDE SEQUENCE [LARGE SCALE GENOMIC DNA]</scope>
    <source>
        <strain evidence="1 2">NF3</strain>
    </source>
</reference>
<dbReference type="Proteomes" id="UP000190037">
    <property type="component" value="Unassembled WGS sequence"/>
</dbReference>
<evidence type="ECO:0008006" key="3">
    <source>
        <dbReference type="Google" id="ProtNLM"/>
    </source>
</evidence>
<sequence length="253" mass="28485">MNHLWSHVPFVLRDAVESDIGTVHTARPLPRTRSVPLAAVLRSRTHAPVVVKASPHDHAAAEYVRREAAVTPWIEGLAPRLIGAYDVGGWVATLTAHHIGRPANLEPGSPDLPRVARALTAPRRRQEGPRLPYLFERWAITPNQRDRRELRGPYLLHTNLHPTNLRVHSEPVNPRVCVIGWGRAAVGPAWVEPVLFYRELRRAGHTPSQALPWLARLPAWRNALPERIDALARGMRSATTSMREQALWTELIR</sequence>
<dbReference type="RefSeq" id="WP_078982662.1">
    <property type="nucleotide sequence ID" value="NZ_MWQN01000005.1"/>
</dbReference>
<organism evidence="1 2">
    <name type="scientific">Embleya scabrispora</name>
    <dbReference type="NCBI Taxonomy" id="159449"/>
    <lineage>
        <taxon>Bacteria</taxon>
        <taxon>Bacillati</taxon>
        <taxon>Actinomycetota</taxon>
        <taxon>Actinomycetes</taxon>
        <taxon>Kitasatosporales</taxon>
        <taxon>Streptomycetaceae</taxon>
        <taxon>Embleya</taxon>
    </lineage>
</organism>
<accession>A0A1T3NJ26</accession>
<dbReference type="AlphaFoldDB" id="A0A1T3NJ26"/>
<protein>
    <recommendedName>
        <fullName evidence="3">Aminoglycoside phosphotransferase domain-containing protein</fullName>
    </recommendedName>
</protein>
<comment type="caution">
    <text evidence="1">The sequence shown here is derived from an EMBL/GenBank/DDBJ whole genome shotgun (WGS) entry which is preliminary data.</text>
</comment>
<dbReference type="STRING" id="159449.B4N89_45910"/>
<evidence type="ECO:0000313" key="1">
    <source>
        <dbReference type="EMBL" id="OPC76813.1"/>
    </source>
</evidence>
<proteinExistence type="predicted"/>
<dbReference type="EMBL" id="MWQN01000005">
    <property type="protein sequence ID" value="OPC76813.1"/>
    <property type="molecule type" value="Genomic_DNA"/>
</dbReference>
<dbReference type="InterPro" id="IPR011009">
    <property type="entry name" value="Kinase-like_dom_sf"/>
</dbReference>
<evidence type="ECO:0000313" key="2">
    <source>
        <dbReference type="Proteomes" id="UP000190037"/>
    </source>
</evidence>